<dbReference type="AlphaFoldDB" id="A0A0A9B0Y6"/>
<accession>A0A0A9B0Y6</accession>
<sequence length="34" mass="3810">MFLEFVVESLCFLSMYFIISLFGSSATILLNTAT</sequence>
<keyword evidence="1" id="KW-1133">Transmembrane helix</keyword>
<keyword evidence="1" id="KW-0812">Transmembrane</keyword>
<name>A0A0A9B0Y6_ARUDO</name>
<organism evidence="2">
    <name type="scientific">Arundo donax</name>
    <name type="common">Giant reed</name>
    <name type="synonym">Donax arundinaceus</name>
    <dbReference type="NCBI Taxonomy" id="35708"/>
    <lineage>
        <taxon>Eukaryota</taxon>
        <taxon>Viridiplantae</taxon>
        <taxon>Streptophyta</taxon>
        <taxon>Embryophyta</taxon>
        <taxon>Tracheophyta</taxon>
        <taxon>Spermatophyta</taxon>
        <taxon>Magnoliopsida</taxon>
        <taxon>Liliopsida</taxon>
        <taxon>Poales</taxon>
        <taxon>Poaceae</taxon>
        <taxon>PACMAD clade</taxon>
        <taxon>Arundinoideae</taxon>
        <taxon>Arundineae</taxon>
        <taxon>Arundo</taxon>
    </lineage>
</organism>
<feature type="transmembrane region" description="Helical" evidence="1">
    <location>
        <begin position="12"/>
        <end position="30"/>
    </location>
</feature>
<reference evidence="2" key="2">
    <citation type="journal article" date="2015" name="Data Brief">
        <title>Shoot transcriptome of the giant reed, Arundo donax.</title>
        <authorList>
            <person name="Barrero R.A."/>
            <person name="Guerrero F.D."/>
            <person name="Moolhuijzen P."/>
            <person name="Goolsby J.A."/>
            <person name="Tidwell J."/>
            <person name="Bellgard S.E."/>
            <person name="Bellgard M.I."/>
        </authorList>
    </citation>
    <scope>NUCLEOTIDE SEQUENCE</scope>
    <source>
        <tissue evidence="2">Shoot tissue taken approximately 20 cm above the soil surface</tissue>
    </source>
</reference>
<evidence type="ECO:0000256" key="1">
    <source>
        <dbReference type="SAM" id="Phobius"/>
    </source>
</evidence>
<evidence type="ECO:0000313" key="2">
    <source>
        <dbReference type="EMBL" id="JAD57604.1"/>
    </source>
</evidence>
<keyword evidence="1" id="KW-0472">Membrane</keyword>
<protein>
    <submittedName>
        <fullName evidence="2">Uncharacterized protein</fullName>
    </submittedName>
</protein>
<dbReference type="EMBL" id="GBRH01240291">
    <property type="protein sequence ID" value="JAD57604.1"/>
    <property type="molecule type" value="Transcribed_RNA"/>
</dbReference>
<proteinExistence type="predicted"/>
<reference evidence="2" key="1">
    <citation type="submission" date="2014-09" db="EMBL/GenBank/DDBJ databases">
        <authorList>
            <person name="Magalhaes I.L.F."/>
            <person name="Oliveira U."/>
            <person name="Santos F.R."/>
            <person name="Vidigal T.H.D.A."/>
            <person name="Brescovit A.D."/>
            <person name="Santos A.J."/>
        </authorList>
    </citation>
    <scope>NUCLEOTIDE SEQUENCE</scope>
    <source>
        <tissue evidence="2">Shoot tissue taken approximately 20 cm above the soil surface</tissue>
    </source>
</reference>